<dbReference type="Pfam" id="PF07702">
    <property type="entry name" value="UTRA"/>
    <property type="match status" value="1"/>
</dbReference>
<dbReference type="Gene3D" id="1.10.10.10">
    <property type="entry name" value="Winged helix-like DNA-binding domain superfamily/Winged helix DNA-binding domain"/>
    <property type="match status" value="1"/>
</dbReference>
<dbReference type="Pfam" id="PF00392">
    <property type="entry name" value="GntR"/>
    <property type="match status" value="1"/>
</dbReference>
<dbReference type="PRINTS" id="PR00035">
    <property type="entry name" value="HTHGNTR"/>
</dbReference>
<dbReference type="Gene3D" id="3.40.1410.10">
    <property type="entry name" value="Chorismate lyase-like"/>
    <property type="match status" value="1"/>
</dbReference>
<dbReference type="EMBL" id="QGKS01000294">
    <property type="protein sequence ID" value="PWR12275.1"/>
    <property type="molecule type" value="Genomic_DNA"/>
</dbReference>
<dbReference type="SMART" id="SM00866">
    <property type="entry name" value="UTRA"/>
    <property type="match status" value="1"/>
</dbReference>
<keyword evidence="3" id="KW-0804">Transcription</keyword>
<dbReference type="RefSeq" id="WP_109803865.1">
    <property type="nucleotide sequence ID" value="NZ_QGKS01000294.1"/>
</dbReference>
<evidence type="ECO:0000256" key="3">
    <source>
        <dbReference type="ARBA" id="ARBA00023163"/>
    </source>
</evidence>
<keyword evidence="1" id="KW-0805">Transcription regulation</keyword>
<accession>A0A317DHH2</accession>
<sequence length="241" mass="26293">MTADLDFAPRYYRIEQALRALIAVSRPHDPLPSEPDLAREHGVSRMTARAAVTKLVDDGLAYRVPGRGTFVAVPASPRRADNLVRFSDEVRRQGRQPSSRVVTAQTRPATTEEAARLRLRAGTDVVYIERVRLADGEPVVVEKAAFPGSLKALLDGDLAGGSLHEALTALGRTPTRGVATLAARLATRNDARLLDVPVGSALLVEQRLILDGRDDPLELTESRYAGERYRLNVSFGVEPPR</sequence>
<dbReference type="InterPro" id="IPR036390">
    <property type="entry name" value="WH_DNA-bd_sf"/>
</dbReference>
<dbReference type="InterPro" id="IPR036388">
    <property type="entry name" value="WH-like_DNA-bd_sf"/>
</dbReference>
<dbReference type="CDD" id="cd07377">
    <property type="entry name" value="WHTH_GntR"/>
    <property type="match status" value="1"/>
</dbReference>
<dbReference type="SMART" id="SM00345">
    <property type="entry name" value="HTH_GNTR"/>
    <property type="match status" value="1"/>
</dbReference>
<dbReference type="PANTHER" id="PTHR44846">
    <property type="entry name" value="MANNOSYL-D-GLYCERATE TRANSPORT/METABOLISM SYSTEM REPRESSOR MNGR-RELATED"/>
    <property type="match status" value="1"/>
</dbReference>
<reference evidence="6 7" key="1">
    <citation type="submission" date="2018-05" db="EMBL/GenBank/DDBJ databases">
        <title>Micromonosporas from Atacama Desert.</title>
        <authorList>
            <person name="Carro L."/>
            <person name="Golinska P."/>
            <person name="Klenk H.-P."/>
            <person name="Goodfellow M."/>
        </authorList>
    </citation>
    <scope>NUCLEOTIDE SEQUENCE [LARGE SCALE GENOMIC DNA]</scope>
    <source>
        <strain evidence="6 7">4G51</strain>
    </source>
</reference>
<feature type="compositionally biased region" description="Polar residues" evidence="4">
    <location>
        <begin position="95"/>
        <end position="109"/>
    </location>
</feature>
<organism evidence="6 7">
    <name type="scientific">Micromonospora sicca</name>
    <dbReference type="NCBI Taxonomy" id="2202420"/>
    <lineage>
        <taxon>Bacteria</taxon>
        <taxon>Bacillati</taxon>
        <taxon>Actinomycetota</taxon>
        <taxon>Actinomycetes</taxon>
        <taxon>Micromonosporales</taxon>
        <taxon>Micromonosporaceae</taxon>
        <taxon>Micromonospora</taxon>
    </lineage>
</organism>
<dbReference type="Proteomes" id="UP000246050">
    <property type="component" value="Unassembled WGS sequence"/>
</dbReference>
<dbReference type="InterPro" id="IPR000524">
    <property type="entry name" value="Tscrpt_reg_HTH_GntR"/>
</dbReference>
<feature type="domain" description="HTH gntR-type" evidence="5">
    <location>
        <begin position="8"/>
        <end position="74"/>
    </location>
</feature>
<dbReference type="GO" id="GO:0003700">
    <property type="term" value="F:DNA-binding transcription factor activity"/>
    <property type="evidence" value="ECO:0007669"/>
    <property type="project" value="InterPro"/>
</dbReference>
<dbReference type="InterPro" id="IPR050679">
    <property type="entry name" value="Bact_HTH_transcr_reg"/>
</dbReference>
<protein>
    <submittedName>
        <fullName evidence="6">GntR family transcriptional regulator</fullName>
    </submittedName>
</protein>
<evidence type="ECO:0000259" key="5">
    <source>
        <dbReference type="PROSITE" id="PS50949"/>
    </source>
</evidence>
<evidence type="ECO:0000256" key="2">
    <source>
        <dbReference type="ARBA" id="ARBA00023125"/>
    </source>
</evidence>
<evidence type="ECO:0000313" key="6">
    <source>
        <dbReference type="EMBL" id="PWR12275.1"/>
    </source>
</evidence>
<dbReference type="PROSITE" id="PS50949">
    <property type="entry name" value="HTH_GNTR"/>
    <property type="match status" value="1"/>
</dbReference>
<dbReference type="OrthoDB" id="7363114at2"/>
<evidence type="ECO:0000256" key="1">
    <source>
        <dbReference type="ARBA" id="ARBA00023015"/>
    </source>
</evidence>
<dbReference type="InterPro" id="IPR011663">
    <property type="entry name" value="UTRA"/>
</dbReference>
<dbReference type="AlphaFoldDB" id="A0A317DHH2"/>
<name>A0A317DHH2_9ACTN</name>
<evidence type="ECO:0000256" key="4">
    <source>
        <dbReference type="SAM" id="MobiDB-lite"/>
    </source>
</evidence>
<dbReference type="GO" id="GO:0003677">
    <property type="term" value="F:DNA binding"/>
    <property type="evidence" value="ECO:0007669"/>
    <property type="project" value="UniProtKB-KW"/>
</dbReference>
<dbReference type="SUPFAM" id="SSF64288">
    <property type="entry name" value="Chorismate lyase-like"/>
    <property type="match status" value="1"/>
</dbReference>
<proteinExistence type="predicted"/>
<comment type="caution">
    <text evidence="6">The sequence shown here is derived from an EMBL/GenBank/DDBJ whole genome shotgun (WGS) entry which is preliminary data.</text>
</comment>
<keyword evidence="2" id="KW-0238">DNA-binding</keyword>
<dbReference type="SUPFAM" id="SSF46785">
    <property type="entry name" value="Winged helix' DNA-binding domain"/>
    <property type="match status" value="1"/>
</dbReference>
<gene>
    <name evidence="6" type="ORF">DKT69_24605</name>
</gene>
<dbReference type="PANTHER" id="PTHR44846:SF1">
    <property type="entry name" value="MANNOSYL-D-GLYCERATE TRANSPORT_METABOLISM SYSTEM REPRESSOR MNGR-RELATED"/>
    <property type="match status" value="1"/>
</dbReference>
<feature type="region of interest" description="Disordered" evidence="4">
    <location>
        <begin position="90"/>
        <end position="109"/>
    </location>
</feature>
<dbReference type="InterPro" id="IPR028978">
    <property type="entry name" value="Chorismate_lyase_/UTRA_dom_sf"/>
</dbReference>
<dbReference type="GO" id="GO:0045892">
    <property type="term" value="P:negative regulation of DNA-templated transcription"/>
    <property type="evidence" value="ECO:0007669"/>
    <property type="project" value="TreeGrafter"/>
</dbReference>
<evidence type="ECO:0000313" key="7">
    <source>
        <dbReference type="Proteomes" id="UP000246050"/>
    </source>
</evidence>